<dbReference type="NCBIfam" id="TIGR00010">
    <property type="entry name" value="YchF/TatD family DNA exonuclease"/>
    <property type="match status" value="1"/>
</dbReference>
<dbReference type="EMBL" id="JACRST010000006">
    <property type="protein sequence ID" value="MBC8546496.1"/>
    <property type="molecule type" value="Genomic_DNA"/>
</dbReference>
<accession>A0A926DX99</accession>
<feature type="binding site" evidence="3">
    <location>
        <position position="96"/>
    </location>
    <ligand>
        <name>a divalent metal cation</name>
        <dbReference type="ChEBI" id="CHEBI:60240"/>
        <label>1</label>
    </ligand>
</feature>
<dbReference type="Proteomes" id="UP000653127">
    <property type="component" value="Unassembled WGS sequence"/>
</dbReference>
<feature type="binding site" evidence="3">
    <location>
        <position position="155"/>
    </location>
    <ligand>
        <name>a divalent metal cation</name>
        <dbReference type="ChEBI" id="CHEBI:60240"/>
        <label>2</label>
    </ligand>
</feature>
<evidence type="ECO:0000313" key="4">
    <source>
        <dbReference type="EMBL" id="MBC8546496.1"/>
    </source>
</evidence>
<keyword evidence="2 4" id="KW-0378">Hydrolase</keyword>
<dbReference type="PIRSF" id="PIRSF005902">
    <property type="entry name" value="DNase_TatD"/>
    <property type="match status" value="1"/>
</dbReference>
<dbReference type="SUPFAM" id="SSF51556">
    <property type="entry name" value="Metallo-dependent hydrolases"/>
    <property type="match status" value="1"/>
</dbReference>
<dbReference type="GO" id="GO:0005829">
    <property type="term" value="C:cytosol"/>
    <property type="evidence" value="ECO:0007669"/>
    <property type="project" value="TreeGrafter"/>
</dbReference>
<dbReference type="InterPro" id="IPR032466">
    <property type="entry name" value="Metal_Hydrolase"/>
</dbReference>
<evidence type="ECO:0000256" key="3">
    <source>
        <dbReference type="PIRSR" id="PIRSR005902-1"/>
    </source>
</evidence>
<dbReference type="PANTHER" id="PTHR46124:SF2">
    <property type="entry name" value="D-AMINOACYL-TRNA DEACYLASE"/>
    <property type="match status" value="1"/>
</dbReference>
<dbReference type="RefSeq" id="WP_249282575.1">
    <property type="nucleotide sequence ID" value="NZ_JACRST010000006.1"/>
</dbReference>
<feature type="binding site" evidence="3">
    <location>
        <position position="10"/>
    </location>
    <ligand>
        <name>a divalent metal cation</name>
        <dbReference type="ChEBI" id="CHEBI:60240"/>
        <label>1</label>
    </ligand>
</feature>
<evidence type="ECO:0000256" key="2">
    <source>
        <dbReference type="ARBA" id="ARBA00022801"/>
    </source>
</evidence>
<dbReference type="FunFam" id="3.20.20.140:FF:000005">
    <property type="entry name" value="TatD family hydrolase"/>
    <property type="match status" value="1"/>
</dbReference>
<evidence type="ECO:0000256" key="1">
    <source>
        <dbReference type="ARBA" id="ARBA00022723"/>
    </source>
</evidence>
<dbReference type="CDD" id="cd01310">
    <property type="entry name" value="TatD_DNAse"/>
    <property type="match status" value="1"/>
</dbReference>
<dbReference type="PROSITE" id="PS01091">
    <property type="entry name" value="TATD_3"/>
    <property type="match status" value="1"/>
</dbReference>
<gene>
    <name evidence="4" type="ORF">H8711_06060</name>
</gene>
<dbReference type="GO" id="GO:0004536">
    <property type="term" value="F:DNA nuclease activity"/>
    <property type="evidence" value="ECO:0007669"/>
    <property type="project" value="InterPro"/>
</dbReference>
<sequence>MEYQNIFDSHAHYDDERFDEDRHELLPRLFDSGVRFVMNAASSMESCVTSIALADRYPQLYCAVGVHPDAAYRFTETDCAALAEYAKHDKVLAIGEIGLDYHYDDASPREVQRAVFERQLQLAVELDLPVIVHDREAHQDTLDLLRKYRPRGVLHCYSGSPEMVREVAALGLYLGFTGVVTFKNARKAVEAARLVPDDRLLIETDCPYMAPEPCRGKRCDSSLLVHTGAKLAELRGIMPQELFDLTCRNACELFGLSI</sequence>
<dbReference type="Pfam" id="PF01026">
    <property type="entry name" value="TatD_DNase"/>
    <property type="match status" value="1"/>
</dbReference>
<dbReference type="AlphaFoldDB" id="A0A926DX99"/>
<name>A0A926DX99_9FIRM</name>
<reference evidence="4" key="1">
    <citation type="submission" date="2020-08" db="EMBL/GenBank/DDBJ databases">
        <title>Genome public.</title>
        <authorList>
            <person name="Liu C."/>
            <person name="Sun Q."/>
        </authorList>
    </citation>
    <scope>NUCLEOTIDE SEQUENCE</scope>
    <source>
        <strain evidence="4">NSJ-31</strain>
    </source>
</reference>
<keyword evidence="5" id="KW-1185">Reference proteome</keyword>
<dbReference type="GO" id="GO:0016788">
    <property type="term" value="F:hydrolase activity, acting on ester bonds"/>
    <property type="evidence" value="ECO:0007669"/>
    <property type="project" value="InterPro"/>
</dbReference>
<comment type="caution">
    <text evidence="4">The sequence shown here is derived from an EMBL/GenBank/DDBJ whole genome shotgun (WGS) entry which is preliminary data.</text>
</comment>
<organism evidence="4 5">
    <name type="scientific">Ligaoa zhengdingensis</name>
    <dbReference type="NCBI Taxonomy" id="2763658"/>
    <lineage>
        <taxon>Bacteria</taxon>
        <taxon>Bacillati</taxon>
        <taxon>Bacillota</taxon>
        <taxon>Clostridia</taxon>
        <taxon>Eubacteriales</taxon>
        <taxon>Oscillospiraceae</taxon>
        <taxon>Ligaoa</taxon>
    </lineage>
</organism>
<dbReference type="Gene3D" id="3.20.20.140">
    <property type="entry name" value="Metal-dependent hydrolases"/>
    <property type="match status" value="1"/>
</dbReference>
<proteinExistence type="predicted"/>
<dbReference type="InterPro" id="IPR018228">
    <property type="entry name" value="DNase_TatD-rel_CS"/>
</dbReference>
<feature type="binding site" evidence="3">
    <location>
        <position position="133"/>
    </location>
    <ligand>
        <name>a divalent metal cation</name>
        <dbReference type="ChEBI" id="CHEBI:60240"/>
        <label>2</label>
    </ligand>
</feature>
<feature type="binding site" evidence="3">
    <location>
        <position position="12"/>
    </location>
    <ligand>
        <name>a divalent metal cation</name>
        <dbReference type="ChEBI" id="CHEBI:60240"/>
        <label>1</label>
    </ligand>
</feature>
<dbReference type="GO" id="GO:0046872">
    <property type="term" value="F:metal ion binding"/>
    <property type="evidence" value="ECO:0007669"/>
    <property type="project" value="UniProtKB-KW"/>
</dbReference>
<protein>
    <submittedName>
        <fullName evidence="4">TatD family hydrolase</fullName>
    </submittedName>
</protein>
<dbReference type="PANTHER" id="PTHR46124">
    <property type="entry name" value="D-AMINOACYL-TRNA DEACYLASE"/>
    <property type="match status" value="1"/>
</dbReference>
<feature type="binding site" evidence="3">
    <location>
        <position position="205"/>
    </location>
    <ligand>
        <name>a divalent metal cation</name>
        <dbReference type="ChEBI" id="CHEBI:60240"/>
        <label>1</label>
    </ligand>
</feature>
<keyword evidence="1 3" id="KW-0479">Metal-binding</keyword>
<evidence type="ECO:0000313" key="5">
    <source>
        <dbReference type="Proteomes" id="UP000653127"/>
    </source>
</evidence>
<dbReference type="InterPro" id="IPR015991">
    <property type="entry name" value="TatD/YcfH-like"/>
</dbReference>
<dbReference type="InterPro" id="IPR001130">
    <property type="entry name" value="TatD-like"/>
</dbReference>